<evidence type="ECO:0000313" key="1">
    <source>
        <dbReference type="EMBL" id="SEQ11976.1"/>
    </source>
</evidence>
<dbReference type="STRING" id="89093.SAMN04488558_105116"/>
<dbReference type="Proteomes" id="UP000198833">
    <property type="component" value="Unassembled WGS sequence"/>
</dbReference>
<evidence type="ECO:0000313" key="2">
    <source>
        <dbReference type="Proteomes" id="UP000198833"/>
    </source>
</evidence>
<keyword evidence="2" id="KW-1185">Reference proteome</keyword>
<organism evidence="1 2">
    <name type="scientific">Ignavigranum ruoffiae</name>
    <dbReference type="NCBI Taxonomy" id="89093"/>
    <lineage>
        <taxon>Bacteria</taxon>
        <taxon>Bacillati</taxon>
        <taxon>Bacillota</taxon>
        <taxon>Bacilli</taxon>
        <taxon>Lactobacillales</taxon>
        <taxon>Aerococcaceae</taxon>
        <taxon>Ignavigranum</taxon>
    </lineage>
</organism>
<dbReference type="EMBL" id="FOEN01000005">
    <property type="protein sequence ID" value="SEQ11976.1"/>
    <property type="molecule type" value="Genomic_DNA"/>
</dbReference>
<sequence>MTDIWPNRSIDQWMNQVQTYPQQATLYMAQELYHEQVQRLKLKESQLDGQLWQRTRWDQQS</sequence>
<dbReference type="RefSeq" id="WP_092571645.1">
    <property type="nucleotide sequence ID" value="NZ_CALUDV010000001.1"/>
</dbReference>
<dbReference type="AlphaFoldDB" id="A0A1H9DES7"/>
<protein>
    <submittedName>
        <fullName evidence="1">Uncharacterized protein</fullName>
    </submittedName>
</protein>
<accession>A0A1H9DES7</accession>
<name>A0A1H9DES7_9LACT</name>
<proteinExistence type="predicted"/>
<gene>
    <name evidence="1" type="ORF">SAMN04488558_105116</name>
</gene>
<reference evidence="1 2" key="1">
    <citation type="submission" date="2016-10" db="EMBL/GenBank/DDBJ databases">
        <authorList>
            <person name="de Groot N.N."/>
        </authorList>
    </citation>
    <scope>NUCLEOTIDE SEQUENCE [LARGE SCALE GENOMIC DNA]</scope>
    <source>
        <strain evidence="1 2">DSM 15695</strain>
    </source>
</reference>